<feature type="signal peptide" evidence="2">
    <location>
        <begin position="1"/>
        <end position="20"/>
    </location>
</feature>
<evidence type="ECO:0000256" key="2">
    <source>
        <dbReference type="SAM" id="SignalP"/>
    </source>
</evidence>
<dbReference type="Pfam" id="PF09580">
    <property type="entry name" value="Spore_YhcN_YlaJ"/>
    <property type="match status" value="1"/>
</dbReference>
<evidence type="ECO:0000313" key="3">
    <source>
        <dbReference type="EMBL" id="MBD2846434.1"/>
    </source>
</evidence>
<protein>
    <submittedName>
        <fullName evidence="3">YhcN/YlaJ family sporulation lipoprotein</fullName>
    </submittedName>
</protein>
<reference evidence="3" key="1">
    <citation type="submission" date="2020-09" db="EMBL/GenBank/DDBJ databases">
        <title>A novel bacterium of genus Paenibacillus, isolated from South China Sea.</title>
        <authorList>
            <person name="Huang H."/>
            <person name="Mo K."/>
            <person name="Hu Y."/>
        </authorList>
    </citation>
    <scope>NUCLEOTIDE SEQUENCE</scope>
    <source>
        <strain evidence="3">IB182496</strain>
    </source>
</reference>
<dbReference type="NCBIfam" id="TIGR02898">
    <property type="entry name" value="spore_YhcN_YlaJ"/>
    <property type="match status" value="1"/>
</dbReference>
<evidence type="ECO:0000313" key="4">
    <source>
        <dbReference type="Proteomes" id="UP000621560"/>
    </source>
</evidence>
<evidence type="ECO:0000256" key="1">
    <source>
        <dbReference type="SAM" id="MobiDB-lite"/>
    </source>
</evidence>
<dbReference type="InterPro" id="IPR019076">
    <property type="entry name" value="Spore_lipoprot_YhcN/YlaJ-like"/>
</dbReference>
<feature type="chain" id="PRO_5039080082" evidence="2">
    <location>
        <begin position="21"/>
        <end position="211"/>
    </location>
</feature>
<proteinExistence type="predicted"/>
<keyword evidence="4" id="KW-1185">Reference proteome</keyword>
<dbReference type="EMBL" id="JACXIZ010000024">
    <property type="protein sequence ID" value="MBD2846434.1"/>
    <property type="molecule type" value="Genomic_DNA"/>
</dbReference>
<comment type="caution">
    <text evidence="3">The sequence shown here is derived from an EMBL/GenBank/DDBJ whole genome shotgun (WGS) entry which is preliminary data.</text>
</comment>
<organism evidence="3 4">
    <name type="scientific">Paenibacillus sabuli</name>
    <dbReference type="NCBI Taxonomy" id="2772509"/>
    <lineage>
        <taxon>Bacteria</taxon>
        <taxon>Bacillati</taxon>
        <taxon>Bacillota</taxon>
        <taxon>Bacilli</taxon>
        <taxon>Bacillales</taxon>
        <taxon>Paenibacillaceae</taxon>
        <taxon>Paenibacillus</taxon>
    </lineage>
</organism>
<dbReference type="InterPro" id="IPR014247">
    <property type="entry name" value="Spore_lipoprot_YhcN/YlaJ"/>
</dbReference>
<feature type="compositionally biased region" description="Basic and acidic residues" evidence="1">
    <location>
        <begin position="57"/>
        <end position="68"/>
    </location>
</feature>
<keyword evidence="3" id="KW-0449">Lipoprotein</keyword>
<dbReference type="GO" id="GO:0030435">
    <property type="term" value="P:sporulation resulting in formation of a cellular spore"/>
    <property type="evidence" value="ECO:0007669"/>
    <property type="project" value="InterPro"/>
</dbReference>
<dbReference type="Proteomes" id="UP000621560">
    <property type="component" value="Unassembled WGS sequence"/>
</dbReference>
<name>A0A927GS74_9BACL</name>
<accession>A0A927GS74</accession>
<dbReference type="RefSeq" id="WP_190918872.1">
    <property type="nucleotide sequence ID" value="NZ_JACXIZ010000024.1"/>
</dbReference>
<feature type="region of interest" description="Disordered" evidence="1">
    <location>
        <begin position="57"/>
        <end position="78"/>
    </location>
</feature>
<keyword evidence="2" id="KW-0732">Signal</keyword>
<gene>
    <name evidence="3" type="ORF">IDH44_14630</name>
</gene>
<dbReference type="AlphaFoldDB" id="A0A927GS74"/>
<sequence length="211" mass="23256">MKKQKLVLLCLLATLLSVGALGCAAETQGGEGNKNITNNSVKKDANGNTVIDKRFADDKRNEMNRIDGRPQNGNNVVGTHENYRIDMDEKVADQIAAMPDVDGAYVMMGDRNAYVAVMMKEKTGGMKSMSKSDTSASEDQLAMNDRLKSRIAGQVKKLKPSIENVYVSANPEFVDRMTGYMDEARAGHPVQGLLTEFNAMAERIFPQNFER</sequence>
<dbReference type="PROSITE" id="PS51257">
    <property type="entry name" value="PROKAR_LIPOPROTEIN"/>
    <property type="match status" value="1"/>
</dbReference>